<accession>W4FRD6</accession>
<proteinExistence type="predicted"/>
<name>W4FRD6_APHAT</name>
<dbReference type="VEuPathDB" id="FungiDB:H257_14984"/>
<protein>
    <submittedName>
        <fullName evidence="1">Uncharacterized protein</fullName>
    </submittedName>
</protein>
<organism evidence="1">
    <name type="scientific">Aphanomyces astaci</name>
    <name type="common">Crayfish plague agent</name>
    <dbReference type="NCBI Taxonomy" id="112090"/>
    <lineage>
        <taxon>Eukaryota</taxon>
        <taxon>Sar</taxon>
        <taxon>Stramenopiles</taxon>
        <taxon>Oomycota</taxon>
        <taxon>Saprolegniomycetes</taxon>
        <taxon>Saprolegniales</taxon>
        <taxon>Verrucalvaceae</taxon>
        <taxon>Aphanomyces</taxon>
    </lineage>
</organism>
<gene>
    <name evidence="1" type="ORF">H257_14984</name>
</gene>
<dbReference type="EMBL" id="KI913177">
    <property type="protein sequence ID" value="ETV69389.1"/>
    <property type="molecule type" value="Genomic_DNA"/>
</dbReference>
<dbReference type="RefSeq" id="XP_009841246.1">
    <property type="nucleotide sequence ID" value="XM_009842944.1"/>
</dbReference>
<evidence type="ECO:0000313" key="1">
    <source>
        <dbReference type="EMBL" id="ETV69389.1"/>
    </source>
</evidence>
<dbReference type="GeneID" id="20816980"/>
<sequence>MADAPVDGTTPSCFSTLPLAPSHLVDLPSSSAQTLCLEPLRTFACCAPATCMTPKATPSDTLAVSSIVSCGIRCFKQVISMAKAAVVRMRRPRLTTKTSSFGILGLVPWGWSMRGPIRTGPSFTYASRRRLGSTTSTWCLGHCWANRALKPWPSSTDSPRPSRGGRWTSCALPTAGNSFQRNMNSSTSCDHLTLAPIDGLAWRMLSYCPLENTTQKLRTRQKYRYFNVSIQCQYCKGISTNVGTSVRIIQCRTFTFGTRIAGSAVPNDH</sequence>
<reference evidence="1" key="1">
    <citation type="submission" date="2013-12" db="EMBL/GenBank/DDBJ databases">
        <title>The Genome Sequence of Aphanomyces astaci APO3.</title>
        <authorList>
            <consortium name="The Broad Institute Genomics Platform"/>
            <person name="Russ C."/>
            <person name="Tyler B."/>
            <person name="van West P."/>
            <person name="Dieguez-Uribeondo J."/>
            <person name="Young S.K."/>
            <person name="Zeng Q."/>
            <person name="Gargeya S."/>
            <person name="Fitzgerald M."/>
            <person name="Abouelleil A."/>
            <person name="Alvarado L."/>
            <person name="Chapman S.B."/>
            <person name="Gainer-Dewar J."/>
            <person name="Goldberg J."/>
            <person name="Griggs A."/>
            <person name="Gujja S."/>
            <person name="Hansen M."/>
            <person name="Howarth C."/>
            <person name="Imamovic A."/>
            <person name="Ireland A."/>
            <person name="Larimer J."/>
            <person name="McCowan C."/>
            <person name="Murphy C."/>
            <person name="Pearson M."/>
            <person name="Poon T.W."/>
            <person name="Priest M."/>
            <person name="Roberts A."/>
            <person name="Saif S."/>
            <person name="Shea T."/>
            <person name="Sykes S."/>
            <person name="Wortman J."/>
            <person name="Nusbaum C."/>
            <person name="Birren B."/>
        </authorList>
    </citation>
    <scope>NUCLEOTIDE SEQUENCE [LARGE SCALE GENOMIC DNA]</scope>
    <source>
        <strain evidence="1">APO3</strain>
    </source>
</reference>
<dbReference type="AlphaFoldDB" id="W4FRD6"/>